<evidence type="ECO:0000313" key="3">
    <source>
        <dbReference type="Proteomes" id="UP000618343"/>
    </source>
</evidence>
<proteinExistence type="predicted"/>
<comment type="caution">
    <text evidence="2">The sequence shown here is derived from an EMBL/GenBank/DDBJ whole genome shotgun (WGS) entry which is preliminary data.</text>
</comment>
<accession>A0A833E501</accession>
<evidence type="ECO:0000256" key="1">
    <source>
        <dbReference type="SAM" id="MobiDB-lite"/>
    </source>
</evidence>
<feature type="region of interest" description="Disordered" evidence="1">
    <location>
        <begin position="187"/>
        <end position="257"/>
    </location>
</feature>
<name>A0A833E501_9EURY</name>
<organism evidence="2 3">
    <name type="scientific">Methanothermococcus okinawensis</name>
    <dbReference type="NCBI Taxonomy" id="155863"/>
    <lineage>
        <taxon>Archaea</taxon>
        <taxon>Methanobacteriati</taxon>
        <taxon>Methanobacteriota</taxon>
        <taxon>Methanomada group</taxon>
        <taxon>Methanococci</taxon>
        <taxon>Methanococcales</taxon>
        <taxon>Methanococcaceae</taxon>
        <taxon>Methanothermococcus</taxon>
    </lineage>
</organism>
<dbReference type="Proteomes" id="UP000618343">
    <property type="component" value="Unassembled WGS sequence"/>
</dbReference>
<protein>
    <submittedName>
        <fullName evidence="2">Uncharacterized protein</fullName>
    </submittedName>
</protein>
<feature type="compositionally biased region" description="Polar residues" evidence="1">
    <location>
        <begin position="219"/>
        <end position="230"/>
    </location>
</feature>
<dbReference type="AlphaFoldDB" id="A0A833E501"/>
<evidence type="ECO:0000313" key="2">
    <source>
        <dbReference type="EMBL" id="HIP91114.1"/>
    </source>
</evidence>
<reference evidence="2" key="1">
    <citation type="journal article" date="2020" name="ISME J.">
        <title>Gammaproteobacteria mediating utilization of methyl-, sulfur- and petroleum organic compounds in deep ocean hydrothermal plumes.</title>
        <authorList>
            <person name="Zhou Z."/>
            <person name="Liu Y."/>
            <person name="Pan J."/>
            <person name="Cron B.R."/>
            <person name="Toner B.M."/>
            <person name="Anantharaman K."/>
            <person name="Breier J.A."/>
            <person name="Dick G.J."/>
            <person name="Li M."/>
        </authorList>
    </citation>
    <scope>NUCLEOTIDE SEQUENCE</scope>
    <source>
        <strain evidence="2">SZUA-1471</strain>
    </source>
</reference>
<dbReference type="EMBL" id="DQUO01000024">
    <property type="protein sequence ID" value="HIP91114.1"/>
    <property type="molecule type" value="Genomic_DNA"/>
</dbReference>
<sequence length="411" mass="46086">MKKLLFVVLGLILIASPVYGISNLTITPSDPKVGDIITITGKANPKEDINCQIYFEVDPLIAPPYYGYIINNIEIPTTPNSFKIVAENVNSLSISTKVGIWVTRRVEANEKGVAIFSKSNIPRGNYDIKIGGTIKDLEKPVKLKIYASTKIKADENGNFKYSYRINNIPEGTVVHLNIGGVKRDIVVKGSIPTPPPVDREEGDGSSSSNENSDKKENRPNTIHRNNTQGESYKGRRTSSDKSHYSKPINRTLDSKKITPPKLNRENVVYGTVIKNIGGTLLVIPEGIVVNTDEEISIKEISIPNTTVAYYISPRNVEFNKPLTLKIPYNISEGKKITVLYYDEHLKRWINIPYNYDGGTVTVKVSRSGYYAVKEENIEKMDKNIVEELYSTLELFKVVINLLLNYLQNLFK</sequence>
<gene>
    <name evidence="2" type="ORF">EYH21_02300</name>
</gene>